<feature type="domain" description="Penicillin-binding protein transpeptidase" evidence="15">
    <location>
        <begin position="269"/>
        <end position="607"/>
    </location>
</feature>
<dbReference type="InterPro" id="IPR005311">
    <property type="entry name" value="PBP_dimer"/>
</dbReference>
<evidence type="ECO:0000256" key="8">
    <source>
        <dbReference type="ARBA" id="ARBA00022801"/>
    </source>
</evidence>
<keyword evidence="18" id="KW-1185">Reference proteome</keyword>
<evidence type="ECO:0000313" key="18">
    <source>
        <dbReference type="Proteomes" id="UP000278006"/>
    </source>
</evidence>
<accession>A0A3M6QM70</accession>
<dbReference type="Gene3D" id="3.40.710.10">
    <property type="entry name" value="DD-peptidase/beta-lactamase superfamily"/>
    <property type="match status" value="1"/>
</dbReference>
<dbReference type="Pfam" id="PF00905">
    <property type="entry name" value="Transpeptidase"/>
    <property type="match status" value="1"/>
</dbReference>
<keyword evidence="10 14" id="KW-0573">Peptidoglycan synthesis</keyword>
<evidence type="ECO:0000256" key="14">
    <source>
        <dbReference type="HAMAP-Rule" id="MF_02081"/>
    </source>
</evidence>
<dbReference type="RefSeq" id="WP_122230818.1">
    <property type="nucleotide sequence ID" value="NZ_RDQO01000005.1"/>
</dbReference>
<dbReference type="GO" id="GO:0008360">
    <property type="term" value="P:regulation of cell shape"/>
    <property type="evidence" value="ECO:0007669"/>
    <property type="project" value="UniProtKB-KW"/>
</dbReference>
<feature type="active site" description="Acyl-ester intermediate" evidence="14">
    <location>
        <position position="328"/>
    </location>
</feature>
<evidence type="ECO:0000313" key="17">
    <source>
        <dbReference type="EMBL" id="RMX04134.1"/>
    </source>
</evidence>
<keyword evidence="13 14" id="KW-0961">Cell wall biogenesis/degradation</keyword>
<keyword evidence="12 14" id="KW-0472">Membrane</keyword>
<evidence type="ECO:0000256" key="9">
    <source>
        <dbReference type="ARBA" id="ARBA00022960"/>
    </source>
</evidence>
<dbReference type="HAMAP" id="MF_02081">
    <property type="entry name" value="MrdA_transpept"/>
    <property type="match status" value="1"/>
</dbReference>
<name>A0A3M6QM70_9BURK</name>
<comment type="caution">
    <text evidence="14">Lacks conserved residue(s) required for the propagation of feature annotation.</text>
</comment>
<dbReference type="OrthoDB" id="9789078at2"/>
<keyword evidence="7 14" id="KW-0812">Transmembrane</keyword>
<dbReference type="InterPro" id="IPR050515">
    <property type="entry name" value="Beta-lactam/transpept"/>
</dbReference>
<dbReference type="UniPathway" id="UPA00219"/>
<sequence length="694" mass="76592">MTTRLQDGEVAVAGFVRRLWVVALVVLLGLALLGMRAYYLQVLRHDEFMQRAESNRTAVVPIVPYRGHIVDRNGILLATNYSAYTLEISPARVASLDKTINELAQIIDIQPIHRRRFERLRSEAGRYDSLPIRTQLTDEEVARFAAQSYRFPGVEVAARLFRTYPMGSTGSHVIGYIGRINQQDLERIEERDDEANYRGTTHIGKQGIEDSYERELHGITGVEQLEKSSSGRPIRTLDSSPARAGNTVVLSLDIKLQRLIEDMFGQRRGALVAMDPNNGEILAMVSMPTYDPNLFVEGIDQESWQALNESIDRPLFNRALRGTYPPGSTYKPFMALAALETGSRNASKVIQDNGTWTFGGHNYRSGHALGPVDMRRSIVRSSNVYYYSLAYEMGVDKIHDFMKPLGFGQVTGIDLVGEGRGILPSREWKRNAFSDPRRKSWIPGDTISLGIGQGYNSFTMLQLAHAVATLANGGTSYRPHLGKARIDALHNEPALLTQPEGVDLGYRPENVRVIHEGMIGVTREGTSRRIFAGAAYQSAGKTGTAQAATVGQRQRYDAAKLAEHQRDHSLYIAFAPVENPQIAVAVIVENAGFGATHAAPIVRRVMDYWLAGLYPSEEDIAALRQGKAGPPIGVQRRVEDVVLPGASMPIGRIWDERSPLPPRASAEVALPAALPELPEEDDILDGDAVPPLVP</sequence>
<feature type="domain" description="Penicillin-binding protein dimerisation" evidence="16">
    <location>
        <begin position="62"/>
        <end position="237"/>
    </location>
</feature>
<evidence type="ECO:0000256" key="5">
    <source>
        <dbReference type="ARBA" id="ARBA00022645"/>
    </source>
</evidence>
<dbReference type="NCBIfam" id="TIGR03423">
    <property type="entry name" value="pbp2_mrdA"/>
    <property type="match status" value="1"/>
</dbReference>
<dbReference type="GO" id="GO:0009002">
    <property type="term" value="F:serine-type D-Ala-D-Ala carboxypeptidase activity"/>
    <property type="evidence" value="ECO:0007669"/>
    <property type="project" value="UniProtKB-UniRule"/>
</dbReference>
<evidence type="ECO:0000256" key="12">
    <source>
        <dbReference type="ARBA" id="ARBA00023136"/>
    </source>
</evidence>
<dbReference type="SUPFAM" id="SSF56519">
    <property type="entry name" value="Penicillin binding protein dimerisation domain"/>
    <property type="match status" value="1"/>
</dbReference>
<gene>
    <name evidence="14 17" type="primary">mrdA</name>
    <name evidence="17" type="ORF">D8I35_15060</name>
</gene>
<evidence type="ECO:0000259" key="15">
    <source>
        <dbReference type="Pfam" id="PF00905"/>
    </source>
</evidence>
<keyword evidence="5 14" id="KW-0121">Carboxypeptidase</keyword>
<evidence type="ECO:0000256" key="2">
    <source>
        <dbReference type="ARBA" id="ARBA00004236"/>
    </source>
</evidence>
<evidence type="ECO:0000256" key="11">
    <source>
        <dbReference type="ARBA" id="ARBA00022989"/>
    </source>
</evidence>
<keyword evidence="11 14" id="KW-1133">Transmembrane helix</keyword>
<dbReference type="EMBL" id="RDQO01000005">
    <property type="protein sequence ID" value="RMX04134.1"/>
    <property type="molecule type" value="Genomic_DNA"/>
</dbReference>
<protein>
    <recommendedName>
        <fullName evidence="14">Peptidoglycan D,D-transpeptidase MrdA</fullName>
        <ecNumber evidence="14">3.4.16.4</ecNumber>
    </recommendedName>
    <alternativeName>
        <fullName evidence="14">Penicillin-binding protein 2</fullName>
        <shortName evidence="14">PBP-2</shortName>
    </alternativeName>
</protein>
<organism evidence="17 18">
    <name type="scientific">Corticibacter populi</name>
    <dbReference type="NCBI Taxonomy" id="1550736"/>
    <lineage>
        <taxon>Bacteria</taxon>
        <taxon>Pseudomonadati</taxon>
        <taxon>Pseudomonadota</taxon>
        <taxon>Betaproteobacteria</taxon>
        <taxon>Burkholderiales</taxon>
        <taxon>Comamonadaceae</taxon>
        <taxon>Corticibacter</taxon>
    </lineage>
</organism>
<dbReference type="GO" id="GO:0071972">
    <property type="term" value="F:peptidoglycan L,D-transpeptidase activity"/>
    <property type="evidence" value="ECO:0007669"/>
    <property type="project" value="TreeGrafter"/>
</dbReference>
<dbReference type="GO" id="GO:0005886">
    <property type="term" value="C:plasma membrane"/>
    <property type="evidence" value="ECO:0007669"/>
    <property type="project" value="UniProtKB-SubCell"/>
</dbReference>
<dbReference type="PANTHER" id="PTHR30627:SF2">
    <property type="entry name" value="PEPTIDOGLYCAN D,D-TRANSPEPTIDASE MRDA"/>
    <property type="match status" value="1"/>
</dbReference>
<comment type="subcellular location">
    <subcellularLocation>
        <location evidence="14">Cell inner membrane</location>
        <topology evidence="14">Single-pass membrane protein</topology>
    </subcellularLocation>
    <subcellularLocation>
        <location evidence="2">Cell membrane</location>
    </subcellularLocation>
    <subcellularLocation>
        <location evidence="1">Membrane</location>
        <topology evidence="1">Single-pass membrane protein</topology>
    </subcellularLocation>
</comment>
<keyword evidence="6 14" id="KW-0645">Protease</keyword>
<keyword evidence="9 14" id="KW-0133">Cell shape</keyword>
<dbReference type="Proteomes" id="UP000278006">
    <property type="component" value="Unassembled WGS sequence"/>
</dbReference>
<dbReference type="Gene3D" id="3.30.1390.30">
    <property type="entry name" value="Penicillin-binding protein 2a, domain 3"/>
    <property type="match status" value="1"/>
</dbReference>
<reference evidence="17 18" key="1">
    <citation type="submission" date="2018-10" db="EMBL/GenBank/DDBJ databases">
        <title>Draft genome of Cortibacter populi DSM10536.</title>
        <authorList>
            <person name="Bernier A.-M."/>
            <person name="Bernard K."/>
        </authorList>
    </citation>
    <scope>NUCLEOTIDE SEQUENCE [LARGE SCALE GENOMIC DNA]</scope>
    <source>
        <strain evidence="17 18">DSM 105136</strain>
    </source>
</reference>
<dbReference type="GO" id="GO:0006508">
    <property type="term" value="P:proteolysis"/>
    <property type="evidence" value="ECO:0007669"/>
    <property type="project" value="UniProtKB-KW"/>
</dbReference>
<dbReference type="Gene3D" id="3.90.1310.10">
    <property type="entry name" value="Penicillin-binding protein 2a (Domain 2)"/>
    <property type="match status" value="1"/>
</dbReference>
<dbReference type="AlphaFoldDB" id="A0A3M6QM70"/>
<evidence type="ECO:0000256" key="7">
    <source>
        <dbReference type="ARBA" id="ARBA00022692"/>
    </source>
</evidence>
<comment type="caution">
    <text evidence="17">The sequence shown here is derived from an EMBL/GenBank/DDBJ whole genome shotgun (WGS) entry which is preliminary data.</text>
</comment>
<dbReference type="Pfam" id="PF03717">
    <property type="entry name" value="PBP_dimer"/>
    <property type="match status" value="1"/>
</dbReference>
<dbReference type="InterPro" id="IPR012338">
    <property type="entry name" value="Beta-lactam/transpept-like"/>
</dbReference>
<proteinExistence type="inferred from homology"/>
<dbReference type="PANTHER" id="PTHR30627">
    <property type="entry name" value="PEPTIDOGLYCAN D,D-TRANSPEPTIDASE"/>
    <property type="match status" value="1"/>
</dbReference>
<dbReference type="GO" id="GO:0009252">
    <property type="term" value="P:peptidoglycan biosynthetic process"/>
    <property type="evidence" value="ECO:0007669"/>
    <property type="project" value="UniProtKB-UniRule"/>
</dbReference>
<keyword evidence="4 14" id="KW-0997">Cell inner membrane</keyword>
<evidence type="ECO:0000256" key="6">
    <source>
        <dbReference type="ARBA" id="ARBA00022670"/>
    </source>
</evidence>
<comment type="catalytic activity">
    <reaction evidence="14">
        <text>Preferential cleavage: (Ac)2-L-Lys-D-Ala-|-D-Ala. Also transpeptidation of peptidyl-alanyl moieties that are N-acyl substituents of D-alanine.</text>
        <dbReference type="EC" id="3.4.16.4"/>
    </reaction>
</comment>
<keyword evidence="8 14" id="KW-0378">Hydrolase</keyword>
<dbReference type="GO" id="GO:0071555">
    <property type="term" value="P:cell wall organization"/>
    <property type="evidence" value="ECO:0007669"/>
    <property type="project" value="UniProtKB-KW"/>
</dbReference>
<evidence type="ECO:0000256" key="1">
    <source>
        <dbReference type="ARBA" id="ARBA00004167"/>
    </source>
</evidence>
<evidence type="ECO:0000256" key="13">
    <source>
        <dbReference type="ARBA" id="ARBA00023316"/>
    </source>
</evidence>
<evidence type="ECO:0000256" key="3">
    <source>
        <dbReference type="ARBA" id="ARBA00022475"/>
    </source>
</evidence>
<comment type="pathway">
    <text evidence="14">Cell wall biogenesis; peptidoglycan biosynthesis.</text>
</comment>
<dbReference type="InterPro" id="IPR001460">
    <property type="entry name" value="PCN-bd_Tpept"/>
</dbReference>
<dbReference type="InterPro" id="IPR017790">
    <property type="entry name" value="Penicillin-binding_protein_2"/>
</dbReference>
<keyword evidence="3 14" id="KW-1003">Cell membrane</keyword>
<dbReference type="SUPFAM" id="SSF56601">
    <property type="entry name" value="beta-lactamase/transpeptidase-like"/>
    <property type="match status" value="1"/>
</dbReference>
<evidence type="ECO:0000256" key="10">
    <source>
        <dbReference type="ARBA" id="ARBA00022984"/>
    </source>
</evidence>
<evidence type="ECO:0000259" key="16">
    <source>
        <dbReference type="Pfam" id="PF03717"/>
    </source>
</evidence>
<dbReference type="EC" id="3.4.16.4" evidence="14"/>
<comment type="similarity">
    <text evidence="14">Belongs to the transpeptidase family. MrdA subfamily.</text>
</comment>
<comment type="function">
    <text evidence="14">Catalyzes cross-linking of the peptidoglycan cell wall.</text>
</comment>
<feature type="transmembrane region" description="Helical" evidence="14">
    <location>
        <begin position="20"/>
        <end position="39"/>
    </location>
</feature>
<dbReference type="GO" id="GO:0008658">
    <property type="term" value="F:penicillin binding"/>
    <property type="evidence" value="ECO:0007669"/>
    <property type="project" value="InterPro"/>
</dbReference>
<dbReference type="InterPro" id="IPR036138">
    <property type="entry name" value="PBP_dimer_sf"/>
</dbReference>
<evidence type="ECO:0000256" key="4">
    <source>
        <dbReference type="ARBA" id="ARBA00022519"/>
    </source>
</evidence>